<protein>
    <submittedName>
        <fullName evidence="1">Uncharacterized protein</fullName>
    </submittedName>
</protein>
<name>A0A455T1L8_9CHLR</name>
<dbReference type="AlphaFoldDB" id="A0A455T1L8"/>
<dbReference type="InterPro" id="IPR006311">
    <property type="entry name" value="TAT_signal"/>
</dbReference>
<evidence type="ECO:0000313" key="1">
    <source>
        <dbReference type="EMBL" id="BBH93696.1"/>
    </source>
</evidence>
<gene>
    <name evidence="1" type="ORF">KTA_18950</name>
</gene>
<organism evidence="1">
    <name type="scientific">Thermogemmatispora argillosa</name>
    <dbReference type="NCBI Taxonomy" id="2045280"/>
    <lineage>
        <taxon>Bacteria</taxon>
        <taxon>Bacillati</taxon>
        <taxon>Chloroflexota</taxon>
        <taxon>Ktedonobacteria</taxon>
        <taxon>Thermogemmatisporales</taxon>
        <taxon>Thermogemmatisporaceae</taxon>
        <taxon>Thermogemmatispora</taxon>
    </lineage>
</organism>
<proteinExistence type="predicted"/>
<accession>A0A455T1L8</accession>
<dbReference type="PROSITE" id="PS51318">
    <property type="entry name" value="TAT"/>
    <property type="match status" value="1"/>
</dbReference>
<reference evidence="1" key="1">
    <citation type="submission" date="2018-12" db="EMBL/GenBank/DDBJ databases">
        <title>Novel natural products biosynthetic potential of the class Ktedonobacteria.</title>
        <authorList>
            <person name="Zheng Y."/>
            <person name="Saitou A."/>
            <person name="Wang C.M."/>
            <person name="Toyoda A."/>
            <person name="Minakuchi Y."/>
            <person name="Sekiguchi Y."/>
            <person name="Ueda K."/>
            <person name="Takano H."/>
            <person name="Sakai Y."/>
            <person name="Yokota A."/>
            <person name="Yabe S."/>
        </authorList>
    </citation>
    <scope>NUCLEOTIDE SEQUENCE</scope>
    <source>
        <strain evidence="1">A3-2</strain>
    </source>
</reference>
<sequence>MTEERQAHRTSRSLNDRLIEGLMRQSRRGFLGGLSRLGLVLLGALLGLELELLQPASATAALAYAQPGAVTPDLGCPECTGTCDPCFSACCCPCDTGCVCTCLAGCDACIPVAFRSHLLWILGYIPNCVCEAC</sequence>
<dbReference type="EMBL" id="AP019377">
    <property type="protein sequence ID" value="BBH93696.1"/>
    <property type="molecule type" value="Genomic_DNA"/>
</dbReference>